<dbReference type="PROSITE" id="PS51257">
    <property type="entry name" value="PROKAR_LIPOPROTEIN"/>
    <property type="match status" value="1"/>
</dbReference>
<dbReference type="AlphaFoldDB" id="A0A420G0P1"/>
<dbReference type="Proteomes" id="UP000286402">
    <property type="component" value="Unassembled WGS sequence"/>
</dbReference>
<gene>
    <name evidence="1" type="ORF">BCY89_26900</name>
</gene>
<sequence>MKNNIYISFVFLSINLFFSCKNDNEFYEVGFQPTILLKPVADSLVILDKNNPSMLVGFEYFSKRPYIDYNLLLAVDPALTTERKVISAGVGEKYFLTHFILDSLMNTMHFKLGEQGDIYWKVEAKNSEFSTTDEVRRLKVQRFK</sequence>
<protein>
    <submittedName>
        <fullName evidence="1">Uncharacterized protein</fullName>
    </submittedName>
</protein>
<evidence type="ECO:0000313" key="1">
    <source>
        <dbReference type="EMBL" id="RKF38694.1"/>
    </source>
</evidence>
<comment type="caution">
    <text evidence="1">The sequence shown here is derived from an EMBL/GenBank/DDBJ whole genome shotgun (WGS) entry which is preliminary data.</text>
</comment>
<organism evidence="1 2">
    <name type="scientific">Sphingobacterium siyangense</name>
    <dbReference type="NCBI Taxonomy" id="459529"/>
    <lineage>
        <taxon>Bacteria</taxon>
        <taxon>Pseudomonadati</taxon>
        <taxon>Bacteroidota</taxon>
        <taxon>Sphingobacteriia</taxon>
        <taxon>Sphingobacteriales</taxon>
        <taxon>Sphingobacteriaceae</taxon>
        <taxon>Sphingobacterium</taxon>
    </lineage>
</organism>
<dbReference type="EMBL" id="MCAQ01000007">
    <property type="protein sequence ID" value="RKF38694.1"/>
    <property type="molecule type" value="Genomic_DNA"/>
</dbReference>
<keyword evidence="2" id="KW-1185">Reference proteome</keyword>
<name>A0A420G0P1_9SPHI</name>
<dbReference type="RefSeq" id="WP_120333824.1">
    <property type="nucleotide sequence ID" value="NZ_MCAQ01000007.1"/>
</dbReference>
<proteinExistence type="predicted"/>
<evidence type="ECO:0000313" key="2">
    <source>
        <dbReference type="Proteomes" id="UP000286402"/>
    </source>
</evidence>
<accession>A0A420G0P1</accession>
<reference evidence="1 2" key="1">
    <citation type="submission" date="2016-07" db="EMBL/GenBank/DDBJ databases">
        <title>Genome analysis of Sphingobacterium siyangense T12B17.</title>
        <authorList>
            <person name="Xu D."/>
            <person name="Su Y."/>
            <person name="Zheng S."/>
        </authorList>
    </citation>
    <scope>NUCLEOTIDE SEQUENCE [LARGE SCALE GENOMIC DNA]</scope>
    <source>
        <strain evidence="1 2">T12B17</strain>
    </source>
</reference>